<proteinExistence type="predicted"/>
<dbReference type="PANTHER" id="PTHR48475">
    <property type="entry name" value="RIBONUCLEASE H"/>
    <property type="match status" value="1"/>
</dbReference>
<gene>
    <name evidence="3" type="ORF">E5676_scaffold447G00660</name>
    <name evidence="2" type="ORF">E6C27_scaffold34G00400</name>
</gene>
<dbReference type="GO" id="GO:0003676">
    <property type="term" value="F:nucleic acid binding"/>
    <property type="evidence" value="ECO:0007669"/>
    <property type="project" value="InterPro"/>
</dbReference>
<dbReference type="PROSITE" id="PS50879">
    <property type="entry name" value="RNASE_H_1"/>
    <property type="match status" value="1"/>
</dbReference>
<comment type="caution">
    <text evidence="2">The sequence shown here is derived from an EMBL/GenBank/DDBJ whole genome shotgun (WGS) entry which is preliminary data.</text>
</comment>
<dbReference type="OrthoDB" id="1426770at2759"/>
<dbReference type="PANTHER" id="PTHR48475:SF1">
    <property type="entry name" value="RNASE H TYPE-1 DOMAIN-CONTAINING PROTEIN"/>
    <property type="match status" value="1"/>
</dbReference>
<dbReference type="Proteomes" id="UP000321393">
    <property type="component" value="Unassembled WGS sequence"/>
</dbReference>
<dbReference type="Proteomes" id="UP000321947">
    <property type="component" value="Unassembled WGS sequence"/>
</dbReference>
<dbReference type="InterPro" id="IPR036397">
    <property type="entry name" value="RNaseH_sf"/>
</dbReference>
<dbReference type="InterPro" id="IPR043502">
    <property type="entry name" value="DNA/RNA_pol_sf"/>
</dbReference>
<evidence type="ECO:0000313" key="3">
    <source>
        <dbReference type="EMBL" id="TYK09664.1"/>
    </source>
</evidence>
<dbReference type="EMBL" id="SSTD01011480">
    <property type="protein sequence ID" value="TYK09664.1"/>
    <property type="molecule type" value="Genomic_DNA"/>
</dbReference>
<organism evidence="2 4">
    <name type="scientific">Cucumis melo var. makuwa</name>
    <name type="common">Oriental melon</name>
    <dbReference type="NCBI Taxonomy" id="1194695"/>
    <lineage>
        <taxon>Eukaryota</taxon>
        <taxon>Viridiplantae</taxon>
        <taxon>Streptophyta</taxon>
        <taxon>Embryophyta</taxon>
        <taxon>Tracheophyta</taxon>
        <taxon>Spermatophyta</taxon>
        <taxon>Magnoliopsida</taxon>
        <taxon>eudicotyledons</taxon>
        <taxon>Gunneridae</taxon>
        <taxon>Pentapetalae</taxon>
        <taxon>rosids</taxon>
        <taxon>fabids</taxon>
        <taxon>Cucurbitales</taxon>
        <taxon>Cucurbitaceae</taxon>
        <taxon>Benincaseae</taxon>
        <taxon>Cucumis</taxon>
    </lineage>
</organism>
<sequence>MLNPPILSAPAAGKPLILYIAAQETSLGALLAQENDKDKLRHYMQDFTKHLVAKADPIKYILSRPVISGRLAKWAIVLQQYDIKYIPEKVVKGQALADFQVDHLVPSNWELCDDLPYEEVLLVESMKPWTMFFNGATRRSGAGVGIVFISSEKHMLPYSFTLDELCLNNVAEYQALIIGLQMAS</sequence>
<dbReference type="Gene3D" id="3.30.420.10">
    <property type="entry name" value="Ribonuclease H-like superfamily/Ribonuclease H"/>
    <property type="match status" value="1"/>
</dbReference>
<dbReference type="GO" id="GO:0004523">
    <property type="term" value="F:RNA-DNA hybrid ribonuclease activity"/>
    <property type="evidence" value="ECO:0007669"/>
    <property type="project" value="InterPro"/>
</dbReference>
<evidence type="ECO:0000313" key="5">
    <source>
        <dbReference type="Proteomes" id="UP000321947"/>
    </source>
</evidence>
<reference evidence="4 5" key="1">
    <citation type="submission" date="2019-08" db="EMBL/GenBank/DDBJ databases">
        <title>Draft genome sequences of two oriental melons (Cucumis melo L. var makuwa).</title>
        <authorList>
            <person name="Kwon S.-Y."/>
        </authorList>
    </citation>
    <scope>NUCLEOTIDE SEQUENCE [LARGE SCALE GENOMIC DNA]</scope>
    <source>
        <strain evidence="5">cv. Chang Bougi</strain>
        <strain evidence="4">cv. SW 3</strain>
        <tissue evidence="2">Leaf</tissue>
    </source>
</reference>
<feature type="domain" description="RNase H type-1" evidence="1">
    <location>
        <begin position="125"/>
        <end position="184"/>
    </location>
</feature>
<protein>
    <recommendedName>
        <fullName evidence="1">RNase H type-1 domain-containing protein</fullName>
    </recommendedName>
</protein>
<dbReference type="EMBL" id="SSTE01023063">
    <property type="protein sequence ID" value="KAA0025791.1"/>
    <property type="molecule type" value="Genomic_DNA"/>
</dbReference>
<dbReference type="SUPFAM" id="SSF56672">
    <property type="entry name" value="DNA/RNA polymerases"/>
    <property type="match status" value="1"/>
</dbReference>
<dbReference type="SUPFAM" id="SSF53098">
    <property type="entry name" value="Ribonuclease H-like"/>
    <property type="match status" value="1"/>
</dbReference>
<evidence type="ECO:0000313" key="2">
    <source>
        <dbReference type="EMBL" id="KAA0025791.1"/>
    </source>
</evidence>
<accession>A0A5A7SNF5</accession>
<dbReference type="InterPro" id="IPR012337">
    <property type="entry name" value="RNaseH-like_sf"/>
</dbReference>
<evidence type="ECO:0000313" key="4">
    <source>
        <dbReference type="Proteomes" id="UP000321393"/>
    </source>
</evidence>
<evidence type="ECO:0000259" key="1">
    <source>
        <dbReference type="PROSITE" id="PS50879"/>
    </source>
</evidence>
<name>A0A5A7SNF5_CUCMM</name>
<dbReference type="InterPro" id="IPR002156">
    <property type="entry name" value="RNaseH_domain"/>
</dbReference>
<dbReference type="AlphaFoldDB" id="A0A5A7SNF5"/>